<keyword evidence="2" id="KW-0813">Transport</keyword>
<dbReference type="Proteomes" id="UP000662857">
    <property type="component" value="Chromosome"/>
</dbReference>
<dbReference type="PROSITE" id="PS50850">
    <property type="entry name" value="MFS"/>
    <property type="match status" value="1"/>
</dbReference>
<keyword evidence="4 7" id="KW-0812">Transmembrane</keyword>
<dbReference type="GO" id="GO:0022857">
    <property type="term" value="F:transmembrane transporter activity"/>
    <property type="evidence" value="ECO:0007669"/>
    <property type="project" value="InterPro"/>
</dbReference>
<dbReference type="InterPro" id="IPR020846">
    <property type="entry name" value="MFS_dom"/>
</dbReference>
<feature type="transmembrane region" description="Helical" evidence="7">
    <location>
        <begin position="315"/>
        <end position="336"/>
    </location>
</feature>
<feature type="transmembrane region" description="Helical" evidence="7">
    <location>
        <begin position="47"/>
        <end position="67"/>
    </location>
</feature>
<dbReference type="SUPFAM" id="SSF103473">
    <property type="entry name" value="MFS general substrate transporter"/>
    <property type="match status" value="1"/>
</dbReference>
<protein>
    <submittedName>
        <fullName evidence="9">MFS transporter</fullName>
    </submittedName>
</protein>
<dbReference type="PANTHER" id="PTHR43266:SF2">
    <property type="entry name" value="MAJOR FACILITATOR SUPERFAMILY (MFS) PROFILE DOMAIN-CONTAINING PROTEIN"/>
    <property type="match status" value="1"/>
</dbReference>
<proteinExistence type="predicted"/>
<feature type="transmembrane region" description="Helical" evidence="7">
    <location>
        <begin position="79"/>
        <end position="96"/>
    </location>
</feature>
<sequence>MDFTSRSEAASRWRDVYIAAAARAIAGCGNFTAVTALVLTLQPVSGYAVSALILASTVPVVVLAPVAGRLADRVDSRRLLVAVGASQVVIALALAATGALPAIIVLMALLGCGQAIINPTLAALTPSMVRRDDLPRASATNQTAAMLGMLTGPAIGGLLVGLYGLQVPLLLNAAALLAIVGAALLVQTRRGGSRSTPAGEPGAEPRSTTPQWRLWHDPLLRTVMIVIAGVLGVIGAMNVVEVFLIRETLGAAEVSFGLLQAAWTAGMLLGTWLLARAARRARDDGALVYGLLMTLGLVCAMFSLAAMVGGPAWLAPLWIIGGLGNGGLNVYASVVVARRAPEQRRGQVYATLGATLHGAAMAGYAGGGLLVEALPIRPLVAGLGLTGLIMVGLLTGPVIRTVRRERRSPAAVAGQGVSVPG</sequence>
<feature type="transmembrane region" description="Helical" evidence="7">
    <location>
        <begin position="287"/>
        <end position="309"/>
    </location>
</feature>
<reference evidence="9" key="1">
    <citation type="submission" date="2021-02" db="EMBL/GenBank/DDBJ databases">
        <title>Natrosporangium hydrolyticum gen. nov., sp. nov, a haloalkaliphilic actinobacterium from a soda solonchak soil.</title>
        <authorList>
            <person name="Sorokin D.Y."/>
            <person name="Khijniak T.V."/>
            <person name="Zakharycheva A.P."/>
            <person name="Boueva O.V."/>
            <person name="Ariskina E.V."/>
            <person name="Hahnke R.L."/>
            <person name="Bunk B."/>
            <person name="Sproer C."/>
            <person name="Schumann P."/>
            <person name="Evtushenko L.I."/>
            <person name="Kublanov I.V."/>
        </authorList>
    </citation>
    <scope>NUCLEOTIDE SEQUENCE</scope>
    <source>
        <strain evidence="9">DSM 106523</strain>
    </source>
</reference>
<keyword evidence="3" id="KW-1003">Cell membrane</keyword>
<dbReference type="PANTHER" id="PTHR43266">
    <property type="entry name" value="MACROLIDE-EFFLUX PROTEIN"/>
    <property type="match status" value="1"/>
</dbReference>
<dbReference type="GO" id="GO:0005886">
    <property type="term" value="C:plasma membrane"/>
    <property type="evidence" value="ECO:0007669"/>
    <property type="project" value="UniProtKB-SubCell"/>
</dbReference>
<evidence type="ECO:0000256" key="7">
    <source>
        <dbReference type="SAM" id="Phobius"/>
    </source>
</evidence>
<dbReference type="EMBL" id="CP070499">
    <property type="protein sequence ID" value="QSB14368.1"/>
    <property type="molecule type" value="Genomic_DNA"/>
</dbReference>
<feature type="transmembrane region" description="Helical" evidence="7">
    <location>
        <begin position="223"/>
        <end position="245"/>
    </location>
</feature>
<dbReference type="Pfam" id="PF07690">
    <property type="entry name" value="MFS_1"/>
    <property type="match status" value="1"/>
</dbReference>
<evidence type="ECO:0000256" key="5">
    <source>
        <dbReference type="ARBA" id="ARBA00022989"/>
    </source>
</evidence>
<dbReference type="KEGG" id="nhy:JQS43_23210"/>
<evidence type="ECO:0000259" key="8">
    <source>
        <dbReference type="PROSITE" id="PS50850"/>
    </source>
</evidence>
<keyword evidence="5 7" id="KW-1133">Transmembrane helix</keyword>
<keyword evidence="6 7" id="KW-0472">Membrane</keyword>
<evidence type="ECO:0000313" key="9">
    <source>
        <dbReference type="EMBL" id="QSB14368.1"/>
    </source>
</evidence>
<dbReference type="InterPro" id="IPR011701">
    <property type="entry name" value="MFS"/>
</dbReference>
<evidence type="ECO:0000256" key="4">
    <source>
        <dbReference type="ARBA" id="ARBA00022692"/>
    </source>
</evidence>
<feature type="transmembrane region" description="Helical" evidence="7">
    <location>
        <begin position="379"/>
        <end position="399"/>
    </location>
</feature>
<feature type="transmembrane region" description="Helical" evidence="7">
    <location>
        <begin position="144"/>
        <end position="163"/>
    </location>
</feature>
<evidence type="ECO:0000313" key="10">
    <source>
        <dbReference type="Proteomes" id="UP000662857"/>
    </source>
</evidence>
<feature type="transmembrane region" description="Helical" evidence="7">
    <location>
        <begin position="20"/>
        <end position="41"/>
    </location>
</feature>
<evidence type="ECO:0000256" key="6">
    <source>
        <dbReference type="ARBA" id="ARBA00023136"/>
    </source>
</evidence>
<evidence type="ECO:0000256" key="3">
    <source>
        <dbReference type="ARBA" id="ARBA00022475"/>
    </source>
</evidence>
<dbReference type="InterPro" id="IPR036259">
    <property type="entry name" value="MFS_trans_sf"/>
</dbReference>
<feature type="domain" description="Major facilitator superfamily (MFS) profile" evidence="8">
    <location>
        <begin position="1"/>
        <end position="190"/>
    </location>
</feature>
<dbReference type="Gene3D" id="1.20.1250.20">
    <property type="entry name" value="MFS general substrate transporter like domains"/>
    <property type="match status" value="1"/>
</dbReference>
<accession>A0A895YKK3</accession>
<keyword evidence="10" id="KW-1185">Reference proteome</keyword>
<dbReference type="AlphaFoldDB" id="A0A895YKK3"/>
<comment type="subcellular location">
    <subcellularLocation>
        <location evidence="1">Cell membrane</location>
        <topology evidence="1">Multi-pass membrane protein</topology>
    </subcellularLocation>
</comment>
<feature type="transmembrane region" description="Helical" evidence="7">
    <location>
        <begin position="348"/>
        <end position="367"/>
    </location>
</feature>
<dbReference type="RefSeq" id="WP_239676497.1">
    <property type="nucleotide sequence ID" value="NZ_CP070499.1"/>
</dbReference>
<gene>
    <name evidence="9" type="ORF">JQS43_23210</name>
</gene>
<evidence type="ECO:0000256" key="2">
    <source>
        <dbReference type="ARBA" id="ARBA00022448"/>
    </source>
</evidence>
<name>A0A895YKK3_9ACTN</name>
<feature type="transmembrane region" description="Helical" evidence="7">
    <location>
        <begin position="257"/>
        <end position="275"/>
    </location>
</feature>
<organism evidence="9 10">
    <name type="scientific">Natronosporangium hydrolyticum</name>
    <dbReference type="NCBI Taxonomy" id="2811111"/>
    <lineage>
        <taxon>Bacteria</taxon>
        <taxon>Bacillati</taxon>
        <taxon>Actinomycetota</taxon>
        <taxon>Actinomycetes</taxon>
        <taxon>Micromonosporales</taxon>
        <taxon>Micromonosporaceae</taxon>
        <taxon>Natronosporangium</taxon>
    </lineage>
</organism>
<feature type="transmembrane region" description="Helical" evidence="7">
    <location>
        <begin position="169"/>
        <end position="186"/>
    </location>
</feature>
<feature type="transmembrane region" description="Helical" evidence="7">
    <location>
        <begin position="102"/>
        <end position="124"/>
    </location>
</feature>
<evidence type="ECO:0000256" key="1">
    <source>
        <dbReference type="ARBA" id="ARBA00004651"/>
    </source>
</evidence>